<dbReference type="HAMAP" id="MF_01924">
    <property type="entry name" value="A_A_dipeptidase"/>
    <property type="match status" value="1"/>
</dbReference>
<organism evidence="10 11">
    <name type="scientific">Aquimarina brevivitae</name>
    <dbReference type="NCBI Taxonomy" id="323412"/>
    <lineage>
        <taxon>Bacteria</taxon>
        <taxon>Pseudomonadati</taxon>
        <taxon>Bacteroidota</taxon>
        <taxon>Flavobacteriia</taxon>
        <taxon>Flavobacteriales</taxon>
        <taxon>Flavobacteriaceae</taxon>
        <taxon>Aquimarina</taxon>
    </lineage>
</organism>
<comment type="catalytic activity">
    <reaction evidence="1 9">
        <text>D-alanyl-D-alanine + H2O = 2 D-alanine</text>
        <dbReference type="Rhea" id="RHEA:20661"/>
        <dbReference type="ChEBI" id="CHEBI:15377"/>
        <dbReference type="ChEBI" id="CHEBI:57416"/>
        <dbReference type="ChEBI" id="CHEBI:57822"/>
        <dbReference type="EC" id="3.4.13.22"/>
    </reaction>
</comment>
<sequence length="251" mass="29025">MIKKLLAITLIIGLFSCDDSPIKPSENTLKLIEKSKQLQDRAEVLEKNIKERDGYLSKKDASSDRFSNIQDDEFVNIEELSNNFMLDMRYATNNNFLKESVYDCAKCFVRGKVAKAILQAQKELMRKGYRIQFFDCYRPHSVQKKMWKIVSDPGYVANPKGGSVHNRGAAIDITLTDLKGNPLDMGTDFDHFGKEAAHAYAKLSDEVKENRKLLRTTMEKYGFTTIRTEWWHYNFQGGKKYEIADFTWDCQ</sequence>
<feature type="binding site" evidence="9">
    <location>
        <position position="165"/>
    </location>
    <ligand>
        <name>Zn(2+)</name>
        <dbReference type="ChEBI" id="CHEBI:29105"/>
        <note>catalytic</note>
    </ligand>
</feature>
<dbReference type="GO" id="GO:0160237">
    <property type="term" value="F:D-Ala-D-Ala dipeptidase activity"/>
    <property type="evidence" value="ECO:0007669"/>
    <property type="project" value="UniProtKB-EC"/>
</dbReference>
<dbReference type="CDD" id="cd14840">
    <property type="entry name" value="D-Ala-D-Ala_dipeptidase_Aad"/>
    <property type="match status" value="1"/>
</dbReference>
<feature type="site" description="Transition state stabilizer" evidence="9">
    <location>
        <position position="138"/>
    </location>
</feature>
<accession>A0A4Q7PLF1</accession>
<evidence type="ECO:0000256" key="2">
    <source>
        <dbReference type="ARBA" id="ARBA00022670"/>
    </source>
</evidence>
<evidence type="ECO:0000256" key="5">
    <source>
        <dbReference type="ARBA" id="ARBA00022833"/>
    </source>
</evidence>
<evidence type="ECO:0000256" key="6">
    <source>
        <dbReference type="ARBA" id="ARBA00022997"/>
    </source>
</evidence>
<dbReference type="PANTHER" id="PTHR43126">
    <property type="entry name" value="D-ALANYL-D-ALANINE DIPEPTIDASE"/>
    <property type="match status" value="1"/>
</dbReference>
<protein>
    <recommendedName>
        <fullName evidence="9">D-alanyl-D-alanine dipeptidase</fullName>
        <shortName evidence="9">D-Ala-D-Ala dipeptidase</shortName>
        <ecNumber evidence="9">3.4.13.22</ecNumber>
    </recommendedName>
</protein>
<keyword evidence="11" id="KW-1185">Reference proteome</keyword>
<keyword evidence="5 9" id="KW-0862">Zinc</keyword>
<dbReference type="GO" id="GO:0071555">
    <property type="term" value="P:cell wall organization"/>
    <property type="evidence" value="ECO:0007669"/>
    <property type="project" value="UniProtKB-KW"/>
</dbReference>
<dbReference type="EMBL" id="SGXE01000001">
    <property type="protein sequence ID" value="RZS99802.1"/>
    <property type="molecule type" value="Genomic_DNA"/>
</dbReference>
<comment type="caution">
    <text evidence="10">The sequence shown here is derived from an EMBL/GenBank/DDBJ whole genome shotgun (WGS) entry which is preliminary data.</text>
</comment>
<gene>
    <name evidence="10" type="ORF">EV197_1029</name>
</gene>
<keyword evidence="8" id="KW-0961">Cell wall biogenesis/degradation</keyword>
<feature type="binding site" evidence="9">
    <location>
        <position position="172"/>
    </location>
    <ligand>
        <name>Zn(2+)</name>
        <dbReference type="ChEBI" id="CHEBI:29105"/>
        <note>catalytic</note>
    </ligand>
</feature>
<comment type="cofactor">
    <cofactor evidence="9">
        <name>Zn(2+)</name>
        <dbReference type="ChEBI" id="CHEBI:29105"/>
    </cofactor>
    <text evidence="9">Binds 1 zinc ion per subunit.</text>
</comment>
<dbReference type="InterPro" id="IPR000755">
    <property type="entry name" value="A_A_dipeptidase"/>
</dbReference>
<keyword evidence="7 9" id="KW-0482">Metalloprotease</keyword>
<keyword evidence="2 9" id="KW-0645">Protease</keyword>
<comment type="function">
    <text evidence="9">Catalyzes hydrolysis of the D-alanyl-D-alanine dipeptide.</text>
</comment>
<dbReference type="GO" id="GO:0006508">
    <property type="term" value="P:proteolysis"/>
    <property type="evidence" value="ECO:0007669"/>
    <property type="project" value="UniProtKB-KW"/>
</dbReference>
<dbReference type="GO" id="GO:0008270">
    <property type="term" value="F:zinc ion binding"/>
    <property type="evidence" value="ECO:0007669"/>
    <property type="project" value="UniProtKB-UniRule"/>
</dbReference>
<evidence type="ECO:0000256" key="7">
    <source>
        <dbReference type="ARBA" id="ARBA00023049"/>
    </source>
</evidence>
<name>A0A4Q7PLF1_9FLAO</name>
<evidence type="ECO:0000256" key="8">
    <source>
        <dbReference type="ARBA" id="ARBA00023316"/>
    </source>
</evidence>
<dbReference type="Proteomes" id="UP000292262">
    <property type="component" value="Unassembled WGS sequence"/>
</dbReference>
<dbReference type="PROSITE" id="PS51257">
    <property type="entry name" value="PROKAR_LIPOPROTEIN"/>
    <property type="match status" value="1"/>
</dbReference>
<dbReference type="SUPFAM" id="SSF55166">
    <property type="entry name" value="Hedgehog/DD-peptidase"/>
    <property type="match status" value="1"/>
</dbReference>
<comment type="similarity">
    <text evidence="9">Belongs to the peptidase M15D family.</text>
</comment>
<keyword evidence="4 9" id="KW-0378">Hydrolase</keyword>
<keyword evidence="6 9" id="KW-0224">Dipeptidase</keyword>
<dbReference type="PANTHER" id="PTHR43126:SF1">
    <property type="entry name" value="D-ALANYL-D-ALANINE DIPEPTIDASE"/>
    <property type="match status" value="1"/>
</dbReference>
<evidence type="ECO:0000256" key="3">
    <source>
        <dbReference type="ARBA" id="ARBA00022723"/>
    </source>
</evidence>
<evidence type="ECO:0000256" key="4">
    <source>
        <dbReference type="ARBA" id="ARBA00022801"/>
    </source>
</evidence>
<dbReference type="AlphaFoldDB" id="A0A4Q7PLF1"/>
<dbReference type="Pfam" id="PF01427">
    <property type="entry name" value="Peptidase_M15"/>
    <property type="match status" value="1"/>
</dbReference>
<evidence type="ECO:0000313" key="10">
    <source>
        <dbReference type="EMBL" id="RZS99802.1"/>
    </source>
</evidence>
<evidence type="ECO:0000256" key="1">
    <source>
        <dbReference type="ARBA" id="ARBA00001362"/>
    </source>
</evidence>
<feature type="active site" description="Proton donor/acceptor" evidence="9">
    <location>
        <position position="229"/>
    </location>
</feature>
<evidence type="ECO:0000313" key="11">
    <source>
        <dbReference type="Proteomes" id="UP000292262"/>
    </source>
</evidence>
<evidence type="ECO:0000256" key="9">
    <source>
        <dbReference type="HAMAP-Rule" id="MF_01924"/>
    </source>
</evidence>
<dbReference type="Gene3D" id="3.30.1380.10">
    <property type="match status" value="1"/>
</dbReference>
<dbReference type="OrthoDB" id="9801430at2"/>
<dbReference type="GO" id="GO:0008237">
    <property type="term" value="F:metallopeptidase activity"/>
    <property type="evidence" value="ECO:0007669"/>
    <property type="project" value="UniProtKB-KW"/>
</dbReference>
<dbReference type="InterPro" id="IPR009045">
    <property type="entry name" value="Zn_M74/Hedgehog-like"/>
</dbReference>
<dbReference type="EC" id="3.4.13.22" evidence="9"/>
<feature type="binding site" evidence="9">
    <location>
        <position position="232"/>
    </location>
    <ligand>
        <name>Zn(2+)</name>
        <dbReference type="ChEBI" id="CHEBI:29105"/>
        <note>catalytic</note>
    </ligand>
</feature>
<proteinExistence type="inferred from homology"/>
<dbReference type="RefSeq" id="WP_130285619.1">
    <property type="nucleotide sequence ID" value="NZ_SGXE01000001.1"/>
</dbReference>
<keyword evidence="3 9" id="KW-0479">Metal-binding</keyword>
<reference evidence="10 11" key="1">
    <citation type="submission" date="2019-02" db="EMBL/GenBank/DDBJ databases">
        <title>Genomic Encyclopedia of Type Strains, Phase IV (KMG-IV): sequencing the most valuable type-strain genomes for metagenomic binning, comparative biology and taxonomic classification.</title>
        <authorList>
            <person name="Goeker M."/>
        </authorList>
    </citation>
    <scope>NUCLEOTIDE SEQUENCE [LARGE SCALE GENOMIC DNA]</scope>
    <source>
        <strain evidence="10 11">DSM 17196</strain>
    </source>
</reference>